<dbReference type="GO" id="GO:0005739">
    <property type="term" value="C:mitochondrion"/>
    <property type="evidence" value="ECO:0007669"/>
    <property type="project" value="TreeGrafter"/>
</dbReference>
<dbReference type="InterPro" id="IPR011249">
    <property type="entry name" value="Metalloenz_LuxS/M16"/>
</dbReference>
<dbReference type="PANTHER" id="PTHR11851">
    <property type="entry name" value="METALLOPROTEASE"/>
    <property type="match status" value="1"/>
</dbReference>
<reference evidence="2 3" key="1">
    <citation type="submission" date="2024-03" db="EMBL/GenBank/DDBJ databases">
        <title>The Acrasis kona genome and developmental transcriptomes reveal deep origins of eukaryotic multicellular pathways.</title>
        <authorList>
            <person name="Sheikh S."/>
            <person name="Fu C.-J."/>
            <person name="Brown M.W."/>
            <person name="Baldauf S.L."/>
        </authorList>
    </citation>
    <scope>NUCLEOTIDE SEQUENCE [LARGE SCALE GENOMIC DNA]</scope>
    <source>
        <strain evidence="2 3">ATCC MYA-3509</strain>
    </source>
</reference>
<dbReference type="AlphaFoldDB" id="A0AAW2YVK5"/>
<dbReference type="InterPro" id="IPR050361">
    <property type="entry name" value="MPP/UQCRC_Complex"/>
</dbReference>
<keyword evidence="3" id="KW-1185">Reference proteome</keyword>
<dbReference type="PANTHER" id="PTHR11851:SF49">
    <property type="entry name" value="MITOCHONDRIAL-PROCESSING PEPTIDASE SUBUNIT ALPHA"/>
    <property type="match status" value="1"/>
</dbReference>
<accession>A0AAW2YVK5</accession>
<organism evidence="2 3">
    <name type="scientific">Acrasis kona</name>
    <dbReference type="NCBI Taxonomy" id="1008807"/>
    <lineage>
        <taxon>Eukaryota</taxon>
        <taxon>Discoba</taxon>
        <taxon>Heterolobosea</taxon>
        <taxon>Tetramitia</taxon>
        <taxon>Eutetramitia</taxon>
        <taxon>Acrasidae</taxon>
        <taxon>Acrasis</taxon>
    </lineage>
</organism>
<protein>
    <submittedName>
        <fullName evidence="2">Mitochondrial-processing peptidase subunit beta</fullName>
    </submittedName>
</protein>
<dbReference type="Gene3D" id="3.30.830.10">
    <property type="entry name" value="Metalloenzyme, LuxS/M16 peptidase-like"/>
    <property type="match status" value="2"/>
</dbReference>
<evidence type="ECO:0000313" key="2">
    <source>
        <dbReference type="EMBL" id="KAL0480878.1"/>
    </source>
</evidence>
<comment type="similarity">
    <text evidence="1">Belongs to the peptidase M16 family.</text>
</comment>
<evidence type="ECO:0000313" key="3">
    <source>
        <dbReference type="Proteomes" id="UP001431209"/>
    </source>
</evidence>
<name>A0AAW2YVK5_9EUKA</name>
<dbReference type="SUPFAM" id="SSF63411">
    <property type="entry name" value="LuxS/MPP-like metallohydrolase"/>
    <property type="match status" value="2"/>
</dbReference>
<gene>
    <name evidence="2" type="ORF">AKO1_004061</name>
</gene>
<dbReference type="EMBL" id="JAOPGA020000701">
    <property type="protein sequence ID" value="KAL0480878.1"/>
    <property type="molecule type" value="Genomic_DNA"/>
</dbReference>
<comment type="caution">
    <text evidence="2">The sequence shown here is derived from an EMBL/GenBank/DDBJ whole genome shotgun (WGS) entry which is preliminary data.</text>
</comment>
<dbReference type="Proteomes" id="UP001431209">
    <property type="component" value="Unassembled WGS sequence"/>
</dbReference>
<dbReference type="GO" id="GO:0046872">
    <property type="term" value="F:metal ion binding"/>
    <property type="evidence" value="ECO:0007669"/>
    <property type="project" value="InterPro"/>
</dbReference>
<sequence>MSKQLSGLYTHARRVLCTQATQLRPYSMRIEKYHGDVGEEGDESLHIDLRRSLKSGKRLKDIMKTIDISAIAQNKIKPPVSNKEALVDFTTQIPNITFQEENQSINYFEEKVSVDRLEDSVNVCCVQNSSSSSSIMLTFPRGSRHVEIGESSGTTVVLTRLIMESLKKYPESFFEENQHRLLVEYVCEEESTYVKIFLNNKEDFALGMDVLSQFAQVEFEFNDESIQEAIEFSHNILELEKMNPTEGQFHKELVHTACYGKDLINGSLGNPTYSREDITKQDLLRTASKLLQYKGASLLAVNIDKEHLLEVTKKTFPPQPPKDFTFDIDHSYPSKWVAGVIEYEFQGVPHEIGRQNLPSLSNLSVSFKGVCWRDFYSRGPKHLFTAYVIGTLIGGGTSFSSGGPGKGMHSIINQYFLGRYALHGFQCQQVHYMDTGTFTLHASITNEFNTLYAVQAICDLLSGVKKYCNVESVERAKRQLKSQVFKSYEEVELFTINTGLNLAIFKDYYGTDFYVDVINSITVSDVLSVLNSIITGSEPSIVMIGDVAGMKKVDVLANIKASIQRFKNK</sequence>
<proteinExistence type="inferred from homology"/>
<evidence type="ECO:0000256" key="1">
    <source>
        <dbReference type="ARBA" id="ARBA00007261"/>
    </source>
</evidence>